<feature type="transmembrane region" description="Helical" evidence="1">
    <location>
        <begin position="47"/>
        <end position="67"/>
    </location>
</feature>
<dbReference type="InParanoid" id="A0A1I4DGA6"/>
<dbReference type="AlphaFoldDB" id="A0A1I4DGA6"/>
<evidence type="ECO:0000313" key="3">
    <source>
        <dbReference type="Proteomes" id="UP000199152"/>
    </source>
</evidence>
<organism evidence="2 3">
    <name type="scientific">Geodermatophilus ruber</name>
    <dbReference type="NCBI Taxonomy" id="504800"/>
    <lineage>
        <taxon>Bacteria</taxon>
        <taxon>Bacillati</taxon>
        <taxon>Actinomycetota</taxon>
        <taxon>Actinomycetes</taxon>
        <taxon>Geodermatophilales</taxon>
        <taxon>Geodermatophilaceae</taxon>
        <taxon>Geodermatophilus</taxon>
    </lineage>
</organism>
<proteinExistence type="predicted"/>
<keyword evidence="1" id="KW-1133">Transmembrane helix</keyword>
<name>A0A1I4DGA6_9ACTN</name>
<dbReference type="EMBL" id="FOSW01000004">
    <property type="protein sequence ID" value="SFK92694.1"/>
    <property type="molecule type" value="Genomic_DNA"/>
</dbReference>
<feature type="transmembrane region" description="Helical" evidence="1">
    <location>
        <begin position="5"/>
        <end position="27"/>
    </location>
</feature>
<evidence type="ECO:0000256" key="1">
    <source>
        <dbReference type="SAM" id="Phobius"/>
    </source>
</evidence>
<dbReference type="OrthoDB" id="5198702at2"/>
<keyword evidence="3" id="KW-1185">Reference proteome</keyword>
<dbReference type="RefSeq" id="WP_091323515.1">
    <property type="nucleotide sequence ID" value="NZ_FOSW01000004.1"/>
</dbReference>
<keyword evidence="1" id="KW-0812">Transmembrane</keyword>
<evidence type="ECO:0000313" key="2">
    <source>
        <dbReference type="EMBL" id="SFK92694.1"/>
    </source>
</evidence>
<reference evidence="2 3" key="1">
    <citation type="submission" date="2016-10" db="EMBL/GenBank/DDBJ databases">
        <authorList>
            <person name="de Groot N.N."/>
        </authorList>
    </citation>
    <scope>NUCLEOTIDE SEQUENCE [LARGE SCALE GENOMIC DNA]</scope>
    <source>
        <strain evidence="2 3">DSM 45317</strain>
    </source>
</reference>
<dbReference type="Proteomes" id="UP000199152">
    <property type="component" value="Unassembled WGS sequence"/>
</dbReference>
<keyword evidence="1" id="KW-0472">Membrane</keyword>
<sequence length="70" mass="7459">MLRWLLALVIAGIVTAFAVLLLTGKYINDGPVLIAFSSEHGIHRGDVFVIAGWAATLLSEVGLLLTAGRR</sequence>
<accession>A0A1I4DGA6</accession>
<gene>
    <name evidence="2" type="ORF">SAMN04488085_104389</name>
</gene>
<protein>
    <submittedName>
        <fullName evidence="2">Uncharacterized protein</fullName>
    </submittedName>
</protein>